<protein>
    <submittedName>
        <fullName evidence="1">Uncharacterized protein</fullName>
    </submittedName>
</protein>
<dbReference type="EMBL" id="OB668018">
    <property type="protein sequence ID" value="CAD7234198.1"/>
    <property type="molecule type" value="Genomic_DNA"/>
</dbReference>
<dbReference type="AlphaFoldDB" id="A0A7R8WS22"/>
<reference evidence="1" key="1">
    <citation type="submission" date="2020-11" db="EMBL/GenBank/DDBJ databases">
        <authorList>
            <person name="Tran Van P."/>
        </authorList>
    </citation>
    <scope>NUCLEOTIDE SEQUENCE</scope>
</reference>
<proteinExistence type="predicted"/>
<gene>
    <name evidence="1" type="ORF">CTOB1V02_LOCUS12015</name>
</gene>
<sequence length="173" mass="19222">MESKEEQEVPPAVPAGTTYPPSEHSSSSRPFIQTSETATSCNRSEKAEVEAKYDRVAWGDEVDWKDYLKLGGSLLADILIGRGTFTSRFFKSLLKDQIEALGGLKEVIHLLFEGNELKVSGGTLKGGILTYTCTASTYKCCFRNLKPCCCEECGTHTWKLPHSYQACIDFKQH</sequence>
<evidence type="ECO:0000313" key="1">
    <source>
        <dbReference type="EMBL" id="CAD7234198.1"/>
    </source>
</evidence>
<name>A0A7R8WS22_9CRUS</name>
<organism evidence="1">
    <name type="scientific">Cyprideis torosa</name>
    <dbReference type="NCBI Taxonomy" id="163714"/>
    <lineage>
        <taxon>Eukaryota</taxon>
        <taxon>Metazoa</taxon>
        <taxon>Ecdysozoa</taxon>
        <taxon>Arthropoda</taxon>
        <taxon>Crustacea</taxon>
        <taxon>Oligostraca</taxon>
        <taxon>Ostracoda</taxon>
        <taxon>Podocopa</taxon>
        <taxon>Podocopida</taxon>
        <taxon>Cytherocopina</taxon>
        <taxon>Cytheroidea</taxon>
        <taxon>Cytherideidae</taxon>
        <taxon>Cyprideis</taxon>
    </lineage>
</organism>
<accession>A0A7R8WS22</accession>